<keyword evidence="2" id="KW-0067">ATP-binding</keyword>
<dbReference type="PANTHER" id="PTHR43272">
    <property type="entry name" value="LONG-CHAIN-FATTY-ACID--COA LIGASE"/>
    <property type="match status" value="1"/>
</dbReference>
<evidence type="ECO:0000256" key="3">
    <source>
        <dbReference type="SAM" id="Coils"/>
    </source>
</evidence>
<gene>
    <name evidence="5" type="ORF">AVDCRST_MAG74-550</name>
</gene>
<dbReference type="Pfam" id="PF23562">
    <property type="entry name" value="AMP-binding_C_3"/>
    <property type="match status" value="1"/>
</dbReference>
<evidence type="ECO:0000313" key="5">
    <source>
        <dbReference type="EMBL" id="CAA9383704.1"/>
    </source>
</evidence>
<keyword evidence="3" id="KW-0175">Coiled coil</keyword>
<name>A0A6J4NG84_9BACT</name>
<proteinExistence type="predicted"/>
<reference evidence="5" key="1">
    <citation type="submission" date="2020-02" db="EMBL/GenBank/DDBJ databases">
        <authorList>
            <person name="Meier V. D."/>
        </authorList>
    </citation>
    <scope>NUCLEOTIDE SEQUENCE</scope>
    <source>
        <strain evidence="5">AVDCRST_MAG74</strain>
    </source>
</reference>
<dbReference type="EMBL" id="CADCUR010000042">
    <property type="protein sequence ID" value="CAA9383704.1"/>
    <property type="molecule type" value="Genomic_DNA"/>
</dbReference>
<dbReference type="InterPro" id="IPR000873">
    <property type="entry name" value="AMP-dep_synth/lig_dom"/>
</dbReference>
<dbReference type="AlphaFoldDB" id="A0A6J4NG84"/>
<dbReference type="Pfam" id="PF00501">
    <property type="entry name" value="AMP-binding"/>
    <property type="match status" value="1"/>
</dbReference>
<dbReference type="SUPFAM" id="SSF56801">
    <property type="entry name" value="Acetyl-CoA synthetase-like"/>
    <property type="match status" value="1"/>
</dbReference>
<accession>A0A6J4NG84</accession>
<feature type="coiled-coil region" evidence="3">
    <location>
        <begin position="568"/>
        <end position="595"/>
    </location>
</feature>
<feature type="domain" description="AMP-dependent synthetase/ligase" evidence="4">
    <location>
        <begin position="46"/>
        <end position="457"/>
    </location>
</feature>
<dbReference type="PANTHER" id="PTHR43272:SF33">
    <property type="entry name" value="AMP-BINDING DOMAIN-CONTAINING PROTEIN-RELATED"/>
    <property type="match status" value="1"/>
</dbReference>
<protein>
    <submittedName>
        <fullName evidence="5">Long-chain-fatty-acid--CoA ligase</fullName>
        <ecNumber evidence="5">6.2.1.3</ecNumber>
    </submittedName>
</protein>
<organism evidence="5">
    <name type="scientific">uncultured Pyrinomonadaceae bacterium</name>
    <dbReference type="NCBI Taxonomy" id="2283094"/>
    <lineage>
        <taxon>Bacteria</taxon>
        <taxon>Pseudomonadati</taxon>
        <taxon>Acidobacteriota</taxon>
        <taxon>Blastocatellia</taxon>
        <taxon>Blastocatellales</taxon>
        <taxon>Pyrinomonadaceae</taxon>
        <taxon>environmental samples</taxon>
    </lineage>
</organism>
<evidence type="ECO:0000259" key="4">
    <source>
        <dbReference type="Pfam" id="PF00501"/>
    </source>
</evidence>
<dbReference type="PROSITE" id="PS00455">
    <property type="entry name" value="AMP_BINDING"/>
    <property type="match status" value="1"/>
</dbReference>
<dbReference type="GO" id="GO:0004467">
    <property type="term" value="F:long-chain fatty acid-CoA ligase activity"/>
    <property type="evidence" value="ECO:0007669"/>
    <property type="project" value="UniProtKB-EC"/>
</dbReference>
<sequence length="631" mass="69588">MNQESSVENRELILPLAAAETQNQKSAARIPLYADEPKTLAELFIKAAEKHNRADALNFKTGGEWKRISSLEMIARIEHIALGLYALGLRKGDRIALLAANSPEWTLTDAGCQFAGVIDAPVYTTLAPNAVEYIIKDAGARVLFLENAESYERLKIILPKCPMLEKIVFFDSTAAKIENSMSLSELETTGAKLKEANPNLIKDLTGAIAPQDVATLIYTSGTTGEPKGVMLTHSNLVSNVLDAGAEHTFSPKDKPLSVLPFSHVFERTGMYLYIQNGMAVYYAESIERAADNLLEVKPTLFVAVPRIFEKAYARAKTKAAQLSPLKEQIFDWAIEVGKEYALRTEHGQPIPRLLAVKHSIADRVVFSKLREFFGGNLSFCISGGAALSEDISLIFTGAGIAIMQGYGLTETSPVVTTNTGMHSRLGTVGKPIRNVRVRIAEDGEIEVSGANVMLGYYNKPEATREAFTADGWFKTGDIGTLDADGFLKITDRKKELFKTSGGKYIAPSPIEQLIKASRFVSQVVLVGNERNFPAALVVPNFEQLENYAKIKNLDIKSPAEFCTHPRIIDLIERQIAELTQNLSQYEKVKRIALLENELTVEGGELTPTLKVKRRVVDEKYQAVIERIYAEK</sequence>
<dbReference type="EC" id="6.2.1.3" evidence="5"/>
<dbReference type="InterPro" id="IPR042099">
    <property type="entry name" value="ANL_N_sf"/>
</dbReference>
<evidence type="ECO:0000256" key="2">
    <source>
        <dbReference type="ARBA" id="ARBA00022840"/>
    </source>
</evidence>
<dbReference type="Gene3D" id="3.40.50.12780">
    <property type="entry name" value="N-terminal domain of ligase-like"/>
    <property type="match status" value="1"/>
</dbReference>
<dbReference type="InterPro" id="IPR020845">
    <property type="entry name" value="AMP-binding_CS"/>
</dbReference>
<dbReference type="GO" id="GO:0016020">
    <property type="term" value="C:membrane"/>
    <property type="evidence" value="ECO:0007669"/>
    <property type="project" value="TreeGrafter"/>
</dbReference>
<keyword evidence="5" id="KW-0436">Ligase</keyword>
<evidence type="ECO:0000256" key="1">
    <source>
        <dbReference type="ARBA" id="ARBA00022741"/>
    </source>
</evidence>
<dbReference type="GO" id="GO:0005524">
    <property type="term" value="F:ATP binding"/>
    <property type="evidence" value="ECO:0007669"/>
    <property type="project" value="UniProtKB-KW"/>
</dbReference>
<dbReference type="CDD" id="cd05907">
    <property type="entry name" value="VL_LC_FACS_like"/>
    <property type="match status" value="1"/>
</dbReference>
<keyword evidence="1" id="KW-0547">Nucleotide-binding</keyword>